<dbReference type="AlphaFoldDB" id="A0A085UVB0"/>
<dbReference type="GO" id="GO:0016616">
    <property type="term" value="F:oxidoreductase activity, acting on the CH-OH group of donors, NAD or NADP as acceptor"/>
    <property type="evidence" value="ECO:0007669"/>
    <property type="project" value="TreeGrafter"/>
</dbReference>
<evidence type="ECO:0000259" key="4">
    <source>
        <dbReference type="Pfam" id="PF08125"/>
    </source>
</evidence>
<dbReference type="InterPro" id="IPR008927">
    <property type="entry name" value="6-PGluconate_DH-like_C_sf"/>
</dbReference>
<accession>A0A085UVB0</accession>
<evidence type="ECO:0000313" key="5">
    <source>
        <dbReference type="EMBL" id="KFE47123.1"/>
    </source>
</evidence>
<dbReference type="Gene3D" id="1.10.1040.10">
    <property type="entry name" value="N-(1-d-carboxylethyl)-l-norvaline Dehydrogenase, domain 2"/>
    <property type="match status" value="1"/>
</dbReference>
<dbReference type="InterPro" id="IPR050988">
    <property type="entry name" value="Mannitol_DH/Oxidoreductase"/>
</dbReference>
<keyword evidence="2" id="KW-0520">NAD</keyword>
<dbReference type="InterPro" id="IPR036291">
    <property type="entry name" value="NAD(P)-bd_dom_sf"/>
</dbReference>
<evidence type="ECO:0000256" key="2">
    <source>
        <dbReference type="ARBA" id="ARBA00023027"/>
    </source>
</evidence>
<dbReference type="SUPFAM" id="SSF48179">
    <property type="entry name" value="6-phosphogluconate dehydrogenase C-terminal domain-like"/>
    <property type="match status" value="1"/>
</dbReference>
<proteinExistence type="predicted"/>
<feature type="domain" description="Mannitol dehydrogenase N-terminal" evidence="3">
    <location>
        <begin position="17"/>
        <end position="269"/>
    </location>
</feature>
<dbReference type="GO" id="GO:0019594">
    <property type="term" value="P:mannitol metabolic process"/>
    <property type="evidence" value="ECO:0007669"/>
    <property type="project" value="InterPro"/>
</dbReference>
<feature type="domain" description="Mannitol dehydrogenase C-terminal" evidence="4">
    <location>
        <begin position="278"/>
        <end position="469"/>
    </location>
</feature>
<dbReference type="PRINTS" id="PR00084">
    <property type="entry name" value="MTLDHDRGNASE"/>
</dbReference>
<dbReference type="PANTHER" id="PTHR43362">
    <property type="entry name" value="MANNITOL DEHYDROGENASE DSF1-RELATED"/>
    <property type="match status" value="1"/>
</dbReference>
<reference evidence="5" key="1">
    <citation type="submission" date="2014-07" db="EMBL/GenBank/DDBJ databases">
        <title>Draft Genome Sequences of Environmental Pseudomonas syringae strains.</title>
        <authorList>
            <person name="Baltrus D.A."/>
            <person name="Berge O."/>
            <person name="Morris C."/>
        </authorList>
    </citation>
    <scope>NUCLEOTIDE SEQUENCE [LARGE SCALE GENOMIC DNA]</scope>
    <source>
        <strain evidence="5">CEB003</strain>
    </source>
</reference>
<dbReference type="InterPro" id="IPR013131">
    <property type="entry name" value="Mannitol_DH_N"/>
</dbReference>
<keyword evidence="1" id="KW-0560">Oxidoreductase</keyword>
<sequence>MPVVKRVPSTSPVGEIGIVHLGLGAFHRAHQAVYLQRHLNRHGASDWGLCSANLRSNRTLVDQLREQDGRYHVAEYRDREQVTLREIGVLRQALYVGEGGHELELLLQRMAAPQTRIVTLTVTEKGYCLSPATGQLRMEDPAIAHDIAHPQAPRTAPGIVLEALRRRRAAGIAAFTVLCCDNMPDNGQRTRQAVSALAALQDEGLTQWVNEHVAFPGCMVDRIVPAMDGESFTRLEQQLDCHDRAAVVCESFSQWVVEDHFPLGRPDWEVEGVQMVDDVRPFETMKLRMLNGSHSLLAYVGLLIGHESVFDAINDADLAQFIERYMTEEAAPTLDMPAGIDLAVYAQDLKARFANDSLQHRLRQIAMDGSQKLPQRWLLGAQQLLDEGRGLACTALGIAAWIHYCTQPLPDGSARVIDDPLSATFADLGGRFAGASLVDAFLDLGEVFPAALSDRPDFRDAVQRAYGALIRDGMGSLLHTFAAHN</sequence>
<dbReference type="Gene3D" id="3.40.50.720">
    <property type="entry name" value="NAD(P)-binding Rossmann-like Domain"/>
    <property type="match status" value="1"/>
</dbReference>
<name>A0A085UVB0_PSESX</name>
<comment type="caution">
    <text evidence="5">The sequence shown here is derived from an EMBL/GenBank/DDBJ whole genome shotgun (WGS) entry which is preliminary data.</text>
</comment>
<dbReference type="SUPFAM" id="SSF51735">
    <property type="entry name" value="NAD(P)-binding Rossmann-fold domains"/>
    <property type="match status" value="1"/>
</dbReference>
<dbReference type="PANTHER" id="PTHR43362:SF1">
    <property type="entry name" value="MANNITOL DEHYDROGENASE 2-RELATED"/>
    <property type="match status" value="1"/>
</dbReference>
<dbReference type="PATRIC" id="fig|317.174.peg.4831"/>
<dbReference type="PROSITE" id="PS00974">
    <property type="entry name" value="MANNITOL_DHGENASE"/>
    <property type="match status" value="1"/>
</dbReference>
<dbReference type="Proteomes" id="UP000028643">
    <property type="component" value="Unassembled WGS sequence"/>
</dbReference>
<dbReference type="InterPro" id="IPR000669">
    <property type="entry name" value="Mannitol_DH"/>
</dbReference>
<dbReference type="InterPro" id="IPR013118">
    <property type="entry name" value="Mannitol_DH_C"/>
</dbReference>
<dbReference type="InterPro" id="IPR013328">
    <property type="entry name" value="6PGD_dom2"/>
</dbReference>
<dbReference type="Pfam" id="PF01232">
    <property type="entry name" value="Mannitol_dh"/>
    <property type="match status" value="1"/>
</dbReference>
<dbReference type="Pfam" id="PF08125">
    <property type="entry name" value="Mannitol_dh_C"/>
    <property type="match status" value="1"/>
</dbReference>
<gene>
    <name evidence="5" type="ORF">IV02_23620</name>
</gene>
<dbReference type="RefSeq" id="WP_047578125.1">
    <property type="nucleotide sequence ID" value="NZ_JPQT01000130.1"/>
</dbReference>
<protein>
    <submittedName>
        <fullName evidence="5">Mannitol dehydrogenase</fullName>
    </submittedName>
</protein>
<evidence type="ECO:0000256" key="1">
    <source>
        <dbReference type="ARBA" id="ARBA00023002"/>
    </source>
</evidence>
<organism evidence="5">
    <name type="scientific">Pseudomonas syringae</name>
    <dbReference type="NCBI Taxonomy" id="317"/>
    <lineage>
        <taxon>Bacteria</taxon>
        <taxon>Pseudomonadati</taxon>
        <taxon>Pseudomonadota</taxon>
        <taxon>Gammaproteobacteria</taxon>
        <taxon>Pseudomonadales</taxon>
        <taxon>Pseudomonadaceae</taxon>
        <taxon>Pseudomonas</taxon>
    </lineage>
</organism>
<dbReference type="EMBL" id="JPQT01000130">
    <property type="protein sequence ID" value="KFE47123.1"/>
    <property type="molecule type" value="Genomic_DNA"/>
</dbReference>
<evidence type="ECO:0000259" key="3">
    <source>
        <dbReference type="Pfam" id="PF01232"/>
    </source>
</evidence>
<dbReference type="InterPro" id="IPR023027">
    <property type="entry name" value="Mannitol_DH_CS"/>
</dbReference>